<sequence>MRPRTLRTVAVFPKALAAWRVGTLLAAVVAIEPRPRGRAISLARIGFARARIRPGIGLLARSLRAIGLAGIGPFITIASVGLSGIGLASQATPGELLFRASRRARSAPGFTLVARGPIRPATRARIVIVVIAGHE</sequence>
<dbReference type="AlphaFoldDB" id="A0A4Y3W6B8"/>
<reference evidence="1 2" key="1">
    <citation type="submission" date="2019-06" db="EMBL/GenBank/DDBJ databases">
        <title>Whole genome shotgun sequence of Nitrobacter winogradskyi NBRC 14297.</title>
        <authorList>
            <person name="Hosoyama A."/>
            <person name="Uohara A."/>
            <person name="Ohji S."/>
            <person name="Ichikawa N."/>
        </authorList>
    </citation>
    <scope>NUCLEOTIDE SEQUENCE [LARGE SCALE GENOMIC DNA]</scope>
    <source>
        <strain evidence="1 2">NBRC 14297</strain>
    </source>
</reference>
<dbReference type="EMBL" id="BJNF01000010">
    <property type="protein sequence ID" value="GEC14534.1"/>
    <property type="molecule type" value="Genomic_DNA"/>
</dbReference>
<proteinExistence type="predicted"/>
<gene>
    <name evidence="1" type="ORF">NWI01_04260</name>
</gene>
<comment type="caution">
    <text evidence="1">The sequence shown here is derived from an EMBL/GenBank/DDBJ whole genome shotgun (WGS) entry which is preliminary data.</text>
</comment>
<name>A0A4Y3W6B8_NITWI</name>
<dbReference type="Proteomes" id="UP000318825">
    <property type="component" value="Unassembled WGS sequence"/>
</dbReference>
<organism evidence="1 2">
    <name type="scientific">Nitrobacter winogradskyi</name>
    <name type="common">Nitrobacter agilis</name>
    <dbReference type="NCBI Taxonomy" id="913"/>
    <lineage>
        <taxon>Bacteria</taxon>
        <taxon>Pseudomonadati</taxon>
        <taxon>Pseudomonadota</taxon>
        <taxon>Alphaproteobacteria</taxon>
        <taxon>Hyphomicrobiales</taxon>
        <taxon>Nitrobacteraceae</taxon>
        <taxon>Nitrobacter</taxon>
    </lineage>
</organism>
<evidence type="ECO:0000313" key="2">
    <source>
        <dbReference type="Proteomes" id="UP000318825"/>
    </source>
</evidence>
<evidence type="ECO:0000313" key="1">
    <source>
        <dbReference type="EMBL" id="GEC14534.1"/>
    </source>
</evidence>
<protein>
    <submittedName>
        <fullName evidence="1">Uncharacterized protein</fullName>
    </submittedName>
</protein>
<accession>A0A4Y3W6B8</accession>